<gene>
    <name evidence="1" type="ORF">H9X54_008210</name>
</gene>
<evidence type="ECO:0008006" key="3">
    <source>
        <dbReference type="Google" id="ProtNLM"/>
    </source>
</evidence>
<protein>
    <recommendedName>
        <fullName evidence="3">Lipoprotein</fullName>
    </recommendedName>
</protein>
<dbReference type="PROSITE" id="PS51257">
    <property type="entry name" value="PROKAR_LIPOPROTEIN"/>
    <property type="match status" value="1"/>
</dbReference>
<evidence type="ECO:0000313" key="2">
    <source>
        <dbReference type="Proteomes" id="UP000759529"/>
    </source>
</evidence>
<comment type="caution">
    <text evidence="1">The sequence shown here is derived from an EMBL/GenBank/DDBJ whole genome shotgun (WGS) entry which is preliminary data.</text>
</comment>
<sequence>MKKWLIQYYVVLSILLGGCFQLHARTHEVLITPLSKASLEILDEAQPTNKENSKHQNRSFVVANFFSSSFFIKTLLEVTDTEEESDEDEKEEKNSKLKKLAAKKVIPKDFASYNIILFYSKSLKAQRLSLYKKTALASSSFCSFSSDNRLYIVFENFRI</sequence>
<reference evidence="1 2" key="1">
    <citation type="submission" date="2021-02" db="EMBL/GenBank/DDBJ databases">
        <authorList>
            <person name="Jung H.S."/>
            <person name="Chun B.H."/>
            <person name="Jeon C.O."/>
        </authorList>
    </citation>
    <scope>NUCLEOTIDE SEQUENCE [LARGE SCALE GENOMIC DNA]</scope>
    <source>
        <strain evidence="1 2">LMG 25203</strain>
    </source>
</reference>
<keyword evidence="2" id="KW-1185">Reference proteome</keyword>
<organism evidence="1 2">
    <name type="scientific">Flavobacterium macrobrachii</name>
    <dbReference type="NCBI Taxonomy" id="591204"/>
    <lineage>
        <taxon>Bacteria</taxon>
        <taxon>Pseudomonadati</taxon>
        <taxon>Bacteroidota</taxon>
        <taxon>Flavobacteriia</taxon>
        <taxon>Flavobacteriales</taxon>
        <taxon>Flavobacteriaceae</taxon>
        <taxon>Flavobacterium</taxon>
    </lineage>
</organism>
<dbReference type="Proteomes" id="UP000759529">
    <property type="component" value="Unassembled WGS sequence"/>
</dbReference>
<proteinExistence type="predicted"/>
<dbReference type="EMBL" id="JACSOD020000474">
    <property type="protein sequence ID" value="MBM6499282.1"/>
    <property type="molecule type" value="Genomic_DNA"/>
</dbReference>
<accession>A0ABS2CWE4</accession>
<evidence type="ECO:0000313" key="1">
    <source>
        <dbReference type="EMBL" id="MBM6499282.1"/>
    </source>
</evidence>
<dbReference type="RefSeq" id="WP_187657023.1">
    <property type="nucleotide sequence ID" value="NZ_JACSOD020000474.1"/>
</dbReference>
<name>A0ABS2CWE4_9FLAO</name>